<accession>A0A4R4NV97</accession>
<organism evidence="3 4">
    <name type="scientific">Actinomadura bangladeshensis</name>
    <dbReference type="NCBI Taxonomy" id="453573"/>
    <lineage>
        <taxon>Bacteria</taxon>
        <taxon>Bacillati</taxon>
        <taxon>Actinomycetota</taxon>
        <taxon>Actinomycetes</taxon>
        <taxon>Streptosporangiales</taxon>
        <taxon>Thermomonosporaceae</taxon>
        <taxon>Actinomadura</taxon>
    </lineage>
</organism>
<dbReference type="AlphaFoldDB" id="A0A4R4NV97"/>
<dbReference type="Pfam" id="PF19054">
    <property type="entry name" value="DUF5753"/>
    <property type="match status" value="1"/>
</dbReference>
<dbReference type="Proteomes" id="UP000295431">
    <property type="component" value="Unassembled WGS sequence"/>
</dbReference>
<feature type="compositionally biased region" description="Low complexity" evidence="1">
    <location>
        <begin position="136"/>
        <end position="145"/>
    </location>
</feature>
<evidence type="ECO:0000256" key="1">
    <source>
        <dbReference type="SAM" id="MobiDB-lite"/>
    </source>
</evidence>
<gene>
    <name evidence="3" type="ORF">E1284_25625</name>
</gene>
<feature type="domain" description="DUF5753" evidence="2">
    <location>
        <begin position="237"/>
        <end position="413"/>
    </location>
</feature>
<dbReference type="RefSeq" id="WP_131942694.1">
    <property type="nucleotide sequence ID" value="NZ_BAAAMX010000071.1"/>
</dbReference>
<dbReference type="EMBL" id="SMJW01000149">
    <property type="protein sequence ID" value="TDC12030.1"/>
    <property type="molecule type" value="Genomic_DNA"/>
</dbReference>
<proteinExistence type="predicted"/>
<reference evidence="3 4" key="1">
    <citation type="submission" date="2019-03" db="EMBL/GenBank/DDBJ databases">
        <title>Draft genome sequences of novel Actinobacteria.</title>
        <authorList>
            <person name="Sahin N."/>
            <person name="Ay H."/>
            <person name="Saygin H."/>
        </authorList>
    </citation>
    <scope>NUCLEOTIDE SEQUENCE [LARGE SCALE GENOMIC DNA]</scope>
    <source>
        <strain evidence="3 4">DSM 45347</strain>
    </source>
</reference>
<sequence length="419" mass="46949">MTRYPLARYRYGHDKAGGRLEKIGQNVTKSDQGERYSTVVALLNRDRDIAGRPPFAEIERISSALTGRTVYGVTVQQVPRATANDVMRGKHTSRLRFPVVASLWAVMHHIAAQRGIDIQAMTPWEELDHSFHQPRPTATASTAPPEWRHARQESASPCQAPAGRPDQASGRGTGLTSCDPLAASVGPGAPFFSVTGERPTGQSPRQAARELLARVRAEKQVWWHDYRPVVPHWFGPYLTLERLLSLIRVYAPHRVPGLLQAPGYARHLITQDLPGVGADELARRIELRQVRQQILHRPDAPTYWAVIDLRALGEHAAPPEVLREQIQYLISMAAYPHVIIQLLRGADAERAVPDGPLTLMRFPETALADIAFFEHYDYGHYVDDSQTSEELSLRFHRLAARALKPPDSVTWLLHMHGQL</sequence>
<dbReference type="OrthoDB" id="3461168at2"/>
<name>A0A4R4NV97_9ACTN</name>
<evidence type="ECO:0000259" key="2">
    <source>
        <dbReference type="Pfam" id="PF19054"/>
    </source>
</evidence>
<feature type="region of interest" description="Disordered" evidence="1">
    <location>
        <begin position="131"/>
        <end position="180"/>
    </location>
</feature>
<evidence type="ECO:0000313" key="4">
    <source>
        <dbReference type="Proteomes" id="UP000295431"/>
    </source>
</evidence>
<protein>
    <recommendedName>
        <fullName evidence="2">DUF5753 domain-containing protein</fullName>
    </recommendedName>
</protein>
<keyword evidence="4" id="KW-1185">Reference proteome</keyword>
<dbReference type="InterPro" id="IPR043917">
    <property type="entry name" value="DUF5753"/>
</dbReference>
<evidence type="ECO:0000313" key="3">
    <source>
        <dbReference type="EMBL" id="TDC12030.1"/>
    </source>
</evidence>
<comment type="caution">
    <text evidence="3">The sequence shown here is derived from an EMBL/GenBank/DDBJ whole genome shotgun (WGS) entry which is preliminary data.</text>
</comment>